<evidence type="ECO:0000259" key="15">
    <source>
        <dbReference type="PROSITE" id="PS51217"/>
    </source>
</evidence>
<feature type="domain" description="UvrD-like helicase ATP-binding" evidence="14">
    <location>
        <begin position="2"/>
        <end position="289"/>
    </location>
</feature>
<dbReference type="CDD" id="cd17932">
    <property type="entry name" value="DEXQc_UvrD"/>
    <property type="match status" value="1"/>
</dbReference>
<evidence type="ECO:0000256" key="11">
    <source>
        <dbReference type="ARBA" id="ARBA00034808"/>
    </source>
</evidence>
<dbReference type="SMART" id="SM00305">
    <property type="entry name" value="HintC"/>
    <property type="match status" value="1"/>
</dbReference>
<dbReference type="InterPro" id="IPR030934">
    <property type="entry name" value="Intein_C"/>
</dbReference>
<dbReference type="InterPro" id="IPR013986">
    <property type="entry name" value="DExx_box_DNA_helicase_dom_sf"/>
</dbReference>
<evidence type="ECO:0000256" key="4">
    <source>
        <dbReference type="ARBA" id="ARBA00022806"/>
    </source>
</evidence>
<evidence type="ECO:0000259" key="14">
    <source>
        <dbReference type="PROSITE" id="PS51198"/>
    </source>
</evidence>
<dbReference type="GO" id="GO:0003677">
    <property type="term" value="F:DNA binding"/>
    <property type="evidence" value="ECO:0007669"/>
    <property type="project" value="UniProtKB-KW"/>
</dbReference>
<dbReference type="GO" id="GO:0000725">
    <property type="term" value="P:recombinational repair"/>
    <property type="evidence" value="ECO:0007669"/>
    <property type="project" value="TreeGrafter"/>
</dbReference>
<dbReference type="PRINTS" id="PR00379">
    <property type="entry name" value="INTEIN"/>
</dbReference>
<evidence type="ECO:0000256" key="9">
    <source>
        <dbReference type="ARBA" id="ARBA00023235"/>
    </source>
</evidence>
<dbReference type="EMBL" id="PFBH01000016">
    <property type="protein sequence ID" value="PIR85087.1"/>
    <property type="molecule type" value="Genomic_DNA"/>
</dbReference>
<keyword evidence="3 13" id="KW-0378">Hydrolase</keyword>
<dbReference type="InterPro" id="IPR027417">
    <property type="entry name" value="P-loop_NTPase"/>
</dbReference>
<dbReference type="GO" id="GO:0005524">
    <property type="term" value="F:ATP binding"/>
    <property type="evidence" value="ECO:0007669"/>
    <property type="project" value="UniProtKB-UniRule"/>
</dbReference>
<dbReference type="Gene3D" id="1.10.10.160">
    <property type="match status" value="1"/>
</dbReference>
<comment type="similarity">
    <text evidence="1">Belongs to the helicase family. UvrD subfamily.</text>
</comment>
<dbReference type="AlphaFoldDB" id="A0A2H0UFB1"/>
<dbReference type="CDD" id="cd18807">
    <property type="entry name" value="SF1_C_UvrD"/>
    <property type="match status" value="1"/>
</dbReference>
<dbReference type="PROSITE" id="PS51198">
    <property type="entry name" value="UVRD_HELICASE_ATP_BIND"/>
    <property type="match status" value="1"/>
</dbReference>
<evidence type="ECO:0000256" key="1">
    <source>
        <dbReference type="ARBA" id="ARBA00009922"/>
    </source>
</evidence>
<dbReference type="PANTHER" id="PTHR11070">
    <property type="entry name" value="UVRD / RECB / PCRA DNA HELICASE FAMILY MEMBER"/>
    <property type="match status" value="1"/>
</dbReference>
<evidence type="ECO:0000256" key="12">
    <source>
        <dbReference type="ARBA" id="ARBA00048988"/>
    </source>
</evidence>
<reference evidence="17" key="1">
    <citation type="submission" date="2017-09" db="EMBL/GenBank/DDBJ databases">
        <title>Depth-based differentiation of microbial function through sediment-hosted aquifers and enrichment of novel symbionts in the deep terrestrial subsurface.</title>
        <authorList>
            <person name="Probst A.J."/>
            <person name="Ladd B."/>
            <person name="Jarett J.K."/>
            <person name="Geller-Mcgrath D.E."/>
            <person name="Sieber C.M.K."/>
            <person name="Emerson J.B."/>
            <person name="Anantharaman K."/>
            <person name="Thomas B.C."/>
            <person name="Malmstrom R."/>
            <person name="Stieglmeier M."/>
            <person name="Klingl A."/>
            <person name="Woyke T."/>
            <person name="Ryan C.M."/>
            <person name="Banfield J.F."/>
        </authorList>
    </citation>
    <scope>NUCLEOTIDE SEQUENCE [LARGE SCALE GENOMIC DNA]</scope>
</reference>
<dbReference type="PROSITE" id="PS50818">
    <property type="entry name" value="INTEIN_C_TER"/>
    <property type="match status" value="1"/>
</dbReference>
<protein>
    <recommendedName>
        <fullName evidence="11">DNA 3'-5' helicase</fullName>
        <ecNumber evidence="11">5.6.2.4</ecNumber>
    </recommendedName>
</protein>
<dbReference type="PANTHER" id="PTHR11070:SF2">
    <property type="entry name" value="ATP-DEPENDENT DNA HELICASE SRS2"/>
    <property type="match status" value="1"/>
</dbReference>
<dbReference type="NCBIfam" id="TIGR01443">
    <property type="entry name" value="intein_Cterm"/>
    <property type="match status" value="1"/>
</dbReference>
<dbReference type="EC" id="5.6.2.4" evidence="11"/>
<dbReference type="GO" id="GO:0043138">
    <property type="term" value="F:3'-5' DNA helicase activity"/>
    <property type="evidence" value="ECO:0007669"/>
    <property type="project" value="UniProtKB-EC"/>
</dbReference>
<dbReference type="Pfam" id="PF00580">
    <property type="entry name" value="UvrD-helicase"/>
    <property type="match status" value="1"/>
</dbReference>
<dbReference type="InterPro" id="IPR006141">
    <property type="entry name" value="Intein_N"/>
</dbReference>
<dbReference type="Gene3D" id="3.40.50.300">
    <property type="entry name" value="P-loop containing nucleotide triphosphate hydrolases"/>
    <property type="match status" value="2"/>
</dbReference>
<dbReference type="GO" id="GO:0005829">
    <property type="term" value="C:cytosol"/>
    <property type="evidence" value="ECO:0007669"/>
    <property type="project" value="TreeGrafter"/>
</dbReference>
<evidence type="ECO:0000313" key="16">
    <source>
        <dbReference type="EMBL" id="PIR85087.1"/>
    </source>
</evidence>
<dbReference type="InterPro" id="IPR014016">
    <property type="entry name" value="UvrD-like_ATP-bd"/>
</dbReference>
<comment type="catalytic activity">
    <reaction evidence="12">
        <text>ATP + H2O = ADP + phosphate + H(+)</text>
        <dbReference type="Rhea" id="RHEA:13065"/>
        <dbReference type="ChEBI" id="CHEBI:15377"/>
        <dbReference type="ChEBI" id="CHEBI:15378"/>
        <dbReference type="ChEBI" id="CHEBI:30616"/>
        <dbReference type="ChEBI" id="CHEBI:43474"/>
        <dbReference type="ChEBI" id="CHEBI:456216"/>
        <dbReference type="EC" id="5.6.2.4"/>
    </reaction>
</comment>
<dbReference type="SUPFAM" id="SSF52540">
    <property type="entry name" value="P-loop containing nucleoside triphosphate hydrolases"/>
    <property type="match status" value="3"/>
</dbReference>
<keyword evidence="5" id="KW-0068">Autocatalytic cleavage</keyword>
<dbReference type="InterPro" id="IPR014017">
    <property type="entry name" value="DNA_helicase_UvrD-like_C"/>
</dbReference>
<dbReference type="PROSITE" id="PS50817">
    <property type="entry name" value="INTEIN_N_TER"/>
    <property type="match status" value="1"/>
</dbReference>
<organism evidence="16 17">
    <name type="scientific">Candidatus Kaiserbacteria bacterium CG10_big_fil_rev_8_21_14_0_10_45_20</name>
    <dbReference type="NCBI Taxonomy" id="1974607"/>
    <lineage>
        <taxon>Bacteria</taxon>
        <taxon>Candidatus Kaiseribacteriota</taxon>
    </lineage>
</organism>
<dbReference type="InterPro" id="IPR003586">
    <property type="entry name" value="Hint_dom_C"/>
</dbReference>
<feature type="domain" description="UvrD-like helicase C-terminal" evidence="15">
    <location>
        <begin position="658"/>
        <end position="917"/>
    </location>
</feature>
<dbReference type="Gene3D" id="2.170.16.10">
    <property type="entry name" value="Hedgehog/Intein (Hint) domain"/>
    <property type="match status" value="2"/>
</dbReference>
<keyword evidence="8" id="KW-0238">DNA-binding</keyword>
<dbReference type="SUPFAM" id="SSF51294">
    <property type="entry name" value="Hedgehog/intein (Hint) domain"/>
    <property type="match status" value="1"/>
</dbReference>
<evidence type="ECO:0000256" key="8">
    <source>
        <dbReference type="ARBA" id="ARBA00023125"/>
    </source>
</evidence>
<keyword evidence="4 13" id="KW-0347">Helicase</keyword>
<dbReference type="Pfam" id="PF13361">
    <property type="entry name" value="UvrD_C"/>
    <property type="match status" value="1"/>
</dbReference>
<dbReference type="InterPro" id="IPR000212">
    <property type="entry name" value="DNA_helicase_UvrD/REP"/>
</dbReference>
<evidence type="ECO:0000256" key="2">
    <source>
        <dbReference type="ARBA" id="ARBA00022741"/>
    </source>
</evidence>
<comment type="catalytic activity">
    <reaction evidence="10">
        <text>Couples ATP hydrolysis with the unwinding of duplex DNA by translocating in the 3'-5' direction.</text>
        <dbReference type="EC" id="5.6.2.4"/>
    </reaction>
</comment>
<dbReference type="CDD" id="cd00081">
    <property type="entry name" value="Hint"/>
    <property type="match status" value="2"/>
</dbReference>
<evidence type="ECO:0000313" key="17">
    <source>
        <dbReference type="Proteomes" id="UP000229315"/>
    </source>
</evidence>
<name>A0A2H0UFB1_9BACT</name>
<evidence type="ECO:0000256" key="13">
    <source>
        <dbReference type="PROSITE-ProRule" id="PRU00560"/>
    </source>
</evidence>
<dbReference type="GO" id="GO:0033202">
    <property type="term" value="C:DNA helicase complex"/>
    <property type="evidence" value="ECO:0007669"/>
    <property type="project" value="TreeGrafter"/>
</dbReference>
<evidence type="ECO:0000256" key="6">
    <source>
        <dbReference type="ARBA" id="ARBA00022840"/>
    </source>
</evidence>
<dbReference type="PROSITE" id="PS51217">
    <property type="entry name" value="UVRD_HELICASE_CTER"/>
    <property type="match status" value="1"/>
</dbReference>
<dbReference type="InterPro" id="IPR006142">
    <property type="entry name" value="INTEIN"/>
</dbReference>
<accession>A0A2H0UFB1</accession>
<evidence type="ECO:0000256" key="5">
    <source>
        <dbReference type="ARBA" id="ARBA00022813"/>
    </source>
</evidence>
<proteinExistence type="inferred from homology"/>
<gene>
    <name evidence="16" type="ORF">COU15_02850</name>
</gene>
<dbReference type="Proteomes" id="UP000229315">
    <property type="component" value="Unassembled WGS sequence"/>
</dbReference>
<comment type="caution">
    <text evidence="16">The sequence shown here is derived from an EMBL/GenBank/DDBJ whole genome shotgun (WGS) entry which is preliminary data.</text>
</comment>
<sequence length="1018" mass="114093">MSELNPEQQKAVSHKDGPLLILAGAGAGKTRVIVERIVALIKSGVAPENILAVTFTNKAAKEVQERIARALNSEWALSPLGTHAPKPFAATFHGLSLHIIKTFHTQAGLPKRFSIFDRSDSLRAVKKAIESAGFDPKELEPSRVLAVMGRHKGFARGSEEFRSEGASSYIDEAIAEVWEKYEAILKKENALDFDDILLTAYRLLTKHSDIREYFQKAWTHIHVDEYQDTNYVQYEIVRTLAEKQKNICVVGDADQCLVKGTRVTMANGSQKPIEKVKEGDVVLSNYGSGDMRPATVTKTRTRVHRKHLIRIATESGKTLVSTPQHIHFADYRLGIAPQYHFTYLMYKKGVGWRLGTSQVYTKSAKARVGFKQRCVHEHADAAWIVGVFNTPQEARVHEYSLSLRYGIPTLPFVARKGISTNGYVHDQEVLDALFKSFDTERGALRLMRDKNIYREYPHHRAQSETGVRRSVTVTLCGDRRGARPMHRIAMVGRDSAGKNALKVAGFSIRSAKKGSASWRMETCNKDYAEVLALVKKIQETLPETEVVQNARLGKKEDLTRTSNSLRFMPAESLVPGMALFSENGAYDVVKSVETIDSKESPVYDIDVESTHNFIANGITTHNCIYSWRGASIEHILNFENDFPGTTTVLLSRNYRSTKNILQVANDAIAKNVRRKDKVLITENDDGEAIKIAGLVSEEEEARFVTAECKNLIDSGFVAEDIAVLYRANFQSRALEEAFLKSGVPYQVLGTRFFERKEIKDVLSYLRLAENPESSTDLARVINTPARGIGKVTVAKVLSGQDHALSPAIRAKVHAFRVLIQKLGERIKTEKPSEVIKKLLDDSGMKAHYEQGKGENEERLENLKELVSVASKYDALPQGEGIQKLLEESALQSDQDELPVKKEDRPGVKLMTVHASKGLEFPVVFIVGLEEGLFPHERDGSDVDTEEERRLFYVAITRARKIAYLSYALSRRIFGTRSIQTPSEFIMEIDPALTQTVAFPLWQDQREPDAYDNDGIIIE</sequence>
<evidence type="ECO:0000256" key="10">
    <source>
        <dbReference type="ARBA" id="ARBA00034617"/>
    </source>
</evidence>
<dbReference type="GO" id="GO:0016539">
    <property type="term" value="P:intein-mediated protein splicing"/>
    <property type="evidence" value="ECO:0007669"/>
    <property type="project" value="InterPro"/>
</dbReference>
<dbReference type="GO" id="GO:0016887">
    <property type="term" value="F:ATP hydrolysis activity"/>
    <property type="evidence" value="ECO:0007669"/>
    <property type="project" value="RHEA"/>
</dbReference>
<dbReference type="InterPro" id="IPR036844">
    <property type="entry name" value="Hint_dom_sf"/>
</dbReference>
<evidence type="ECO:0000256" key="3">
    <source>
        <dbReference type="ARBA" id="ARBA00022801"/>
    </source>
</evidence>
<feature type="binding site" evidence="13">
    <location>
        <begin position="23"/>
        <end position="30"/>
    </location>
    <ligand>
        <name>ATP</name>
        <dbReference type="ChEBI" id="CHEBI:30616"/>
    </ligand>
</feature>
<keyword evidence="6 13" id="KW-0067">ATP-binding</keyword>
<evidence type="ECO:0000256" key="7">
    <source>
        <dbReference type="ARBA" id="ARBA00023000"/>
    </source>
</evidence>
<keyword evidence="2 13" id="KW-0547">Nucleotide-binding</keyword>
<keyword evidence="7" id="KW-0651">Protein splicing</keyword>
<keyword evidence="9" id="KW-0413">Isomerase</keyword>
<dbReference type="Gene3D" id="1.10.486.10">
    <property type="entry name" value="PCRA, domain 4"/>
    <property type="match status" value="1"/>
</dbReference>